<proteinExistence type="predicted"/>
<evidence type="ECO:0000313" key="1">
    <source>
        <dbReference type="EMBL" id="MCI51297.1"/>
    </source>
</evidence>
<evidence type="ECO:0000313" key="2">
    <source>
        <dbReference type="Proteomes" id="UP000265520"/>
    </source>
</evidence>
<sequence length="78" mass="8331">GRGSTPTANRLLPLLGQTTHGSRMSREILFPCTRNAGMISPRICSRILAPQRIGRSASLARRGGFAPRGVGAPFPCTR</sequence>
<dbReference type="EMBL" id="LXQA010429802">
    <property type="protein sequence ID" value="MCI51297.1"/>
    <property type="molecule type" value="Genomic_DNA"/>
</dbReference>
<reference evidence="1 2" key="1">
    <citation type="journal article" date="2018" name="Front. Plant Sci.">
        <title>Red Clover (Trifolium pratense) and Zigzag Clover (T. medium) - A Picture of Genomic Similarities and Differences.</title>
        <authorList>
            <person name="Dluhosova J."/>
            <person name="Istvanek J."/>
            <person name="Nedelnik J."/>
            <person name="Repkova J."/>
        </authorList>
    </citation>
    <scope>NUCLEOTIDE SEQUENCE [LARGE SCALE GENOMIC DNA]</scope>
    <source>
        <strain evidence="2">cv. 10/8</strain>
        <tissue evidence="1">Leaf</tissue>
    </source>
</reference>
<feature type="non-terminal residue" evidence="1">
    <location>
        <position position="1"/>
    </location>
</feature>
<keyword evidence="2" id="KW-1185">Reference proteome</keyword>
<comment type="caution">
    <text evidence="1">The sequence shown here is derived from an EMBL/GenBank/DDBJ whole genome shotgun (WGS) entry which is preliminary data.</text>
</comment>
<protein>
    <submittedName>
        <fullName evidence="1">Uncharacterized protein</fullName>
    </submittedName>
</protein>
<organism evidence="1 2">
    <name type="scientific">Trifolium medium</name>
    <dbReference type="NCBI Taxonomy" id="97028"/>
    <lineage>
        <taxon>Eukaryota</taxon>
        <taxon>Viridiplantae</taxon>
        <taxon>Streptophyta</taxon>
        <taxon>Embryophyta</taxon>
        <taxon>Tracheophyta</taxon>
        <taxon>Spermatophyta</taxon>
        <taxon>Magnoliopsida</taxon>
        <taxon>eudicotyledons</taxon>
        <taxon>Gunneridae</taxon>
        <taxon>Pentapetalae</taxon>
        <taxon>rosids</taxon>
        <taxon>fabids</taxon>
        <taxon>Fabales</taxon>
        <taxon>Fabaceae</taxon>
        <taxon>Papilionoideae</taxon>
        <taxon>50 kb inversion clade</taxon>
        <taxon>NPAAA clade</taxon>
        <taxon>Hologalegina</taxon>
        <taxon>IRL clade</taxon>
        <taxon>Trifolieae</taxon>
        <taxon>Trifolium</taxon>
    </lineage>
</organism>
<name>A0A392SSA8_9FABA</name>
<accession>A0A392SSA8</accession>
<dbReference type="AlphaFoldDB" id="A0A392SSA8"/>
<dbReference type="Proteomes" id="UP000265520">
    <property type="component" value="Unassembled WGS sequence"/>
</dbReference>